<protein>
    <submittedName>
        <fullName evidence="2">Uncharacterized protein</fullName>
    </submittedName>
</protein>
<keyword evidence="3" id="KW-1185">Reference proteome</keyword>
<evidence type="ECO:0000313" key="2">
    <source>
        <dbReference type="EMBL" id="PPQ81135.1"/>
    </source>
</evidence>
<organism evidence="2 3">
    <name type="scientific">Gymnopilus dilepis</name>
    <dbReference type="NCBI Taxonomy" id="231916"/>
    <lineage>
        <taxon>Eukaryota</taxon>
        <taxon>Fungi</taxon>
        <taxon>Dikarya</taxon>
        <taxon>Basidiomycota</taxon>
        <taxon>Agaricomycotina</taxon>
        <taxon>Agaricomycetes</taxon>
        <taxon>Agaricomycetidae</taxon>
        <taxon>Agaricales</taxon>
        <taxon>Agaricineae</taxon>
        <taxon>Hymenogastraceae</taxon>
        <taxon>Gymnopilus</taxon>
    </lineage>
</organism>
<evidence type="ECO:0000256" key="1">
    <source>
        <dbReference type="SAM" id="MobiDB-lite"/>
    </source>
</evidence>
<evidence type="ECO:0000313" key="3">
    <source>
        <dbReference type="Proteomes" id="UP000284706"/>
    </source>
</evidence>
<dbReference type="AlphaFoldDB" id="A0A409WRH5"/>
<reference evidence="2 3" key="1">
    <citation type="journal article" date="2018" name="Evol. Lett.">
        <title>Horizontal gene cluster transfer increased hallucinogenic mushroom diversity.</title>
        <authorList>
            <person name="Reynolds H.T."/>
            <person name="Vijayakumar V."/>
            <person name="Gluck-Thaler E."/>
            <person name="Korotkin H.B."/>
            <person name="Matheny P.B."/>
            <person name="Slot J.C."/>
        </authorList>
    </citation>
    <scope>NUCLEOTIDE SEQUENCE [LARGE SCALE GENOMIC DNA]</scope>
    <source>
        <strain evidence="2 3">SRW20</strain>
    </source>
</reference>
<proteinExistence type="predicted"/>
<accession>A0A409WRH5</accession>
<dbReference type="EMBL" id="NHYE01004898">
    <property type="protein sequence ID" value="PPQ81135.1"/>
    <property type="molecule type" value="Genomic_DNA"/>
</dbReference>
<dbReference type="Proteomes" id="UP000284706">
    <property type="component" value="Unassembled WGS sequence"/>
</dbReference>
<feature type="compositionally biased region" description="Low complexity" evidence="1">
    <location>
        <begin position="114"/>
        <end position="123"/>
    </location>
</feature>
<feature type="region of interest" description="Disordered" evidence="1">
    <location>
        <begin position="1"/>
        <end position="87"/>
    </location>
</feature>
<comment type="caution">
    <text evidence="2">The sequence shown here is derived from an EMBL/GenBank/DDBJ whole genome shotgun (WGS) entry which is preliminary data.</text>
</comment>
<feature type="compositionally biased region" description="Basic and acidic residues" evidence="1">
    <location>
        <begin position="25"/>
        <end position="87"/>
    </location>
</feature>
<dbReference type="OrthoDB" id="1049195at2759"/>
<gene>
    <name evidence="2" type="ORF">CVT26_011103</name>
</gene>
<feature type="compositionally biased region" description="Basic and acidic residues" evidence="1">
    <location>
        <begin position="1"/>
        <end position="15"/>
    </location>
</feature>
<name>A0A409WRH5_9AGAR</name>
<sequence length="150" mass="16438">MDVDMKNKEDNDDKAIVAPTNGGNGRDHRDYDRDKDRDARDRDYDRDRDRRDRDKDRDRERDRDRRDSVRSGRPRPGGDHWEPERRGSDLARVISVEGGPGLALALAGVQLPPGGGAALAPAHPADRGPALALAAETAAQPTSRARSAGP</sequence>
<feature type="compositionally biased region" description="Polar residues" evidence="1">
    <location>
        <begin position="140"/>
        <end position="150"/>
    </location>
</feature>
<feature type="compositionally biased region" description="Low complexity" evidence="1">
    <location>
        <begin position="130"/>
        <end position="139"/>
    </location>
</feature>
<dbReference type="InParanoid" id="A0A409WRH5"/>
<feature type="region of interest" description="Disordered" evidence="1">
    <location>
        <begin position="114"/>
        <end position="150"/>
    </location>
</feature>